<dbReference type="PROSITE" id="PS50886">
    <property type="entry name" value="TRBD"/>
    <property type="match status" value="1"/>
</dbReference>
<dbReference type="InterPro" id="IPR002547">
    <property type="entry name" value="tRNA-bd_dom"/>
</dbReference>
<dbReference type="Proteomes" id="UP001596113">
    <property type="component" value="Unassembled WGS sequence"/>
</dbReference>
<dbReference type="InterPro" id="IPR012340">
    <property type="entry name" value="NA-bd_OB-fold"/>
</dbReference>
<evidence type="ECO:0000256" key="3">
    <source>
        <dbReference type="PROSITE-ProRule" id="PRU00209"/>
    </source>
</evidence>
<dbReference type="Pfam" id="PF01588">
    <property type="entry name" value="tRNA_bind"/>
    <property type="match status" value="1"/>
</dbReference>
<reference evidence="6" key="1">
    <citation type="journal article" date="2019" name="Int. J. Syst. Evol. Microbiol.">
        <title>The Global Catalogue of Microorganisms (GCM) 10K type strain sequencing project: providing services to taxonomists for standard genome sequencing and annotation.</title>
        <authorList>
            <consortium name="The Broad Institute Genomics Platform"/>
            <consortium name="The Broad Institute Genome Sequencing Center for Infectious Disease"/>
            <person name="Wu L."/>
            <person name="Ma J."/>
        </authorList>
    </citation>
    <scope>NUCLEOTIDE SEQUENCE [LARGE SCALE GENOMIC DNA]</scope>
    <source>
        <strain evidence="6">CGMCC 1.18575</strain>
    </source>
</reference>
<sequence>MMKVDYEDAKRFAPINDNTALDIRTGTIVEAEMVEEAMIPMIKLIIDFGPEIGLKTSSSQITKRTNTEDMIGRRVIGIMNDPPRRVAGFKSDALVLGRILEIGDVILLKPAACWGDPEGCSANGQFGWYF</sequence>
<dbReference type="EMBL" id="JBHSMI010000052">
    <property type="protein sequence ID" value="MFC5406309.1"/>
    <property type="molecule type" value="Genomic_DNA"/>
</dbReference>
<dbReference type="RefSeq" id="WP_378138381.1">
    <property type="nucleotide sequence ID" value="NZ_JBHSMI010000052.1"/>
</dbReference>
<evidence type="ECO:0000313" key="5">
    <source>
        <dbReference type="EMBL" id="MFC5406309.1"/>
    </source>
</evidence>
<accession>A0ABW0I0F5</accession>
<proteinExistence type="predicted"/>
<name>A0ABW0I0F5_9BACL</name>
<comment type="caution">
    <text evidence="5">The sequence shown here is derived from an EMBL/GenBank/DDBJ whole genome shotgun (WGS) entry which is preliminary data.</text>
</comment>
<feature type="domain" description="TRNA-binding" evidence="4">
    <location>
        <begin position="17"/>
        <end position="119"/>
    </location>
</feature>
<dbReference type="SUPFAM" id="SSF50249">
    <property type="entry name" value="Nucleic acid-binding proteins"/>
    <property type="match status" value="1"/>
</dbReference>
<evidence type="ECO:0000256" key="2">
    <source>
        <dbReference type="ARBA" id="ARBA00022884"/>
    </source>
</evidence>
<dbReference type="Gene3D" id="2.40.50.140">
    <property type="entry name" value="Nucleic acid-binding proteins"/>
    <property type="match status" value="1"/>
</dbReference>
<keyword evidence="1 3" id="KW-0820">tRNA-binding</keyword>
<keyword evidence="2 3" id="KW-0694">RNA-binding</keyword>
<evidence type="ECO:0000256" key="1">
    <source>
        <dbReference type="ARBA" id="ARBA00022555"/>
    </source>
</evidence>
<protein>
    <submittedName>
        <fullName evidence="5">tRNA-binding protein</fullName>
    </submittedName>
</protein>
<evidence type="ECO:0000259" key="4">
    <source>
        <dbReference type="PROSITE" id="PS50886"/>
    </source>
</evidence>
<organism evidence="5 6">
    <name type="scientific">Cohnella soli</name>
    <dbReference type="NCBI Taxonomy" id="425005"/>
    <lineage>
        <taxon>Bacteria</taxon>
        <taxon>Bacillati</taxon>
        <taxon>Bacillota</taxon>
        <taxon>Bacilli</taxon>
        <taxon>Bacillales</taxon>
        <taxon>Paenibacillaceae</taxon>
        <taxon>Cohnella</taxon>
    </lineage>
</organism>
<gene>
    <name evidence="5" type="ORF">ACFPOF_26535</name>
</gene>
<keyword evidence="6" id="KW-1185">Reference proteome</keyword>
<evidence type="ECO:0000313" key="6">
    <source>
        <dbReference type="Proteomes" id="UP001596113"/>
    </source>
</evidence>